<dbReference type="OrthoDB" id="1445639at2"/>
<evidence type="ECO:0000256" key="1">
    <source>
        <dbReference type="SAM" id="SignalP"/>
    </source>
</evidence>
<evidence type="ECO:0008006" key="4">
    <source>
        <dbReference type="Google" id="ProtNLM"/>
    </source>
</evidence>
<feature type="chain" id="PRO_5012025329" description="NIPSNAP protein" evidence="1">
    <location>
        <begin position="25"/>
        <end position="272"/>
    </location>
</feature>
<evidence type="ECO:0000313" key="2">
    <source>
        <dbReference type="EMBL" id="SHI33529.1"/>
    </source>
</evidence>
<proteinExistence type="predicted"/>
<dbReference type="Proteomes" id="UP000184488">
    <property type="component" value="Unassembled WGS sequence"/>
</dbReference>
<feature type="signal peptide" evidence="1">
    <location>
        <begin position="1"/>
        <end position="24"/>
    </location>
</feature>
<accession>A0A1M6AAP3</accession>
<reference evidence="3" key="1">
    <citation type="submission" date="2016-11" db="EMBL/GenBank/DDBJ databases">
        <authorList>
            <person name="Varghese N."/>
            <person name="Submissions S."/>
        </authorList>
    </citation>
    <scope>NUCLEOTIDE SEQUENCE [LARGE SCALE GENOMIC DNA]</scope>
    <source>
        <strain evidence="3">DSM 18829</strain>
    </source>
</reference>
<keyword evidence="1" id="KW-0732">Signal</keyword>
<dbReference type="RefSeq" id="WP_073307562.1">
    <property type="nucleotide sequence ID" value="NZ_FQZI01000001.1"/>
</dbReference>
<dbReference type="AlphaFoldDB" id="A0A1M6AAP3"/>
<gene>
    <name evidence="2" type="ORF">SAMN05444363_0110</name>
</gene>
<name>A0A1M6AAP3_9FLAO</name>
<protein>
    <recommendedName>
        <fullName evidence="4">NIPSNAP protein</fullName>
    </recommendedName>
</protein>
<keyword evidence="3" id="KW-1185">Reference proteome</keyword>
<organism evidence="2 3">
    <name type="scientific">Flavobacterium terrae</name>
    <dbReference type="NCBI Taxonomy" id="415425"/>
    <lineage>
        <taxon>Bacteria</taxon>
        <taxon>Pseudomonadati</taxon>
        <taxon>Bacteroidota</taxon>
        <taxon>Flavobacteriia</taxon>
        <taxon>Flavobacteriales</taxon>
        <taxon>Flavobacteriaceae</taxon>
        <taxon>Flavobacterium</taxon>
    </lineage>
</organism>
<sequence length="272" mass="32108">MKAIHYKLLGLFLFFLGSINPTIAQEAVPRFLTVTTLHRNTSNPDLKREDWLKIEKEYFDKVVMKNPLVLRHNILTHFFTEDNTEILLVQVYENWEAIDKAWEKENELVKAAWPDEKARKAFFDKRATFYSEGHSDEIYTVLPNRKMLAKIPDKQLVYYVRKSAFADNKEGSTKEFDAMFKEVMDNLINKNDLLKAYYTYAHAWGSKGGEFVEVFVYDSLGDIEKAWAKDDELAKAYWKDESKMKEFDKKMNKYFSPNHGDYIYRNEVGLQK</sequence>
<dbReference type="EMBL" id="FQZI01000001">
    <property type="protein sequence ID" value="SHI33529.1"/>
    <property type="molecule type" value="Genomic_DNA"/>
</dbReference>
<evidence type="ECO:0000313" key="3">
    <source>
        <dbReference type="Proteomes" id="UP000184488"/>
    </source>
</evidence>